<accession>D6R239</accession>
<reference evidence="9" key="3">
    <citation type="journal article" date="2010" name="J. Bacteriol.">
        <title>The actinomycin biosynthetic gene cluster of Streptomyces chrysomallus: a genetic hall of mirrors for synthesis of a molecule with mirror symmetry.</title>
        <authorList>
            <person name="Keller U."/>
            <person name="Lang M."/>
            <person name="Crnovcic I."/>
            <person name="Pfennig F."/>
            <person name="Schauwecker F."/>
        </authorList>
    </citation>
    <scope>NUCLEOTIDE SEQUENCE</scope>
    <source>
        <strain evidence="9">ATCC 11523</strain>
    </source>
</reference>
<dbReference type="InterPro" id="IPR010071">
    <property type="entry name" value="AA_adenyl_dom"/>
</dbReference>
<sequence>MFVRPDAELPLTAAQREIWIAEQRLGKRNRVFRVGEYLEIHGRVDLGLFDRAVRLVVGEAQALHVRFTEAHGEVRQALRPPTDWAPTLVDLSAEPDPERAARAWLAAAVARPMDLAREHLFDHALLRLGDDRCYWYQGYHHIVMDAFGTVLITRRTAEVYTALAEGRPVSPSPFGSLDGFLAADQKYRDSEGFTGDRAYWTERFADRPEPTGIVARPSTTPDHYLRRTAALTPGELDGLREAARGARAPWSHLVIAAVAVYLHRMTGATDVVLGLPVTARLDQLQRRTPGTASNVLPLRLTVRPELTLRQLLTQVSARIVELGRHQRYRAEDLQRDLDLPGGLGTWYAPVVNIMSFDATPTFAGLPTTAHSLSSGLVGDLTFAAWDRRDGAGLTVDLNAHPELCPERELTAHHGRLVATLRAIASDGIDRPVGRIDLLTAEERRALLAGPEDAPATTGATTEATLPELFRARTAAAPDAVAVVCDETSLTYRELDERANRLAHLLAAHGVGPERIVALALPRSVDLVVAVLAVLKAGAAYLPLDPEYPANRLAHMVTDAQPTLILTTTETEAKLPDRHTAPALRLDDPETLAALAGQPANSPAVGLRPDHPAYVIYTSGSTGVPKGVVNTHRNVVRLFDATRPWFDFGPDDVWTLFHSYAFDFSVWELWGALLHGGRLVVVPYDVSRSPHAFLDLLADQGVTVLNQTPSAFHQLAQAAADPGRPPRRLALRTVVFGGEALQPARLAEWYRRHPEDTPQLVNMYGITETTVHVTHQPLTRDRAAAGAASVIGAGISDLRTHVLDGGLQLVPPGAVGELYVAGPGLARGYLGRPALTAERFVADPYGAPGARMYRTGDLVRRNPDGELEFVGRADHQVKVRGFRIELGEVEAALLAHPDVEQATVIVREDRPGDTRLVAYVVGREALRPEQVREFTRERLPEHMVPAAVVQLERLPLTPNGKLDRAALPEPDFALAGTGREARTPQEQIVCDLFTQVLGLPRVGVDDDFFELGGHSLLATRLIAHLRTVLGVELELRSLFEGPTPAAVAARLDTAGPGRLALTVRQRPPVMPLSSAQRRLWFLSTLEGPSATYNIPLVLRLSGRLDVPALCAALGDVVGRHESLRTVFPEVDGTPYQRVLTPEAAAPRLTVTPTSEADLPNALKAGARYAFDLAGEPPLRTELFELSPREHVLLVVAHHIAADGWSMEPLSRELTEAYAARAEGRAPQWAPLPVQYADYTLWQNELLGDQNDPDSLFATQVAYWTETLAGLPDQITLPTDRPRPAVMTYRGDYLTVDIDPELHRRLTELARGSGASLFMVLQAGLAALLKRLGAGDDIPLGSPIAGRTDQALDDLIGFFVNTLVLRTDTTGDPTFTQLLTRVRETSLAAYAHQDVPFEYLVEVLNPTRTLAHHPLFQIMLALQNAPENEFSLPGLRAGIELGRTGTAKFDLFFSLTERRGPDGEPQGLTGEVEYSSDLYEAATVQALFDRLVRLLHAVTAQPEQPLSRIDVLTPEERNRTIVEVNRTELPLPDASLAELFEQQVTLTPDAPALVSDGATLSYSELNTRANHLAHQLTTRGIRPGDAVAVLLQRSPDTVTTVLALAKTGATYIPLDSRYPADRIRLVLDETRTKLLITDHTTDLDTTTTQFNPADTPHDGEDPGNPNHTTHPDDAAYIMYTSGSTGRPKGVIATHRNITALALDPRFDPTAHRRVLLHSPTAFDASTYEIWVPLLNGNTVVLAPTGDLDVHTYHRVITDQQITAVFLTTALFNLLTEHDPACLAGVREVWTGGEAVSAFSVRRVQEACPSVVVVDVYGPTETTTFATHNPVPTPYTGPAVVAIGRPMATMHAYVLDDALQPVAPGVVGELYLGGAGLARGYLDRPALTAERFVANPHRPGERMYRTGDLARWSADAQLEFVGRADQQVKVRGFRIEPGEIENVLTGHPAVAQAAILVREDQPGRPRLVAYVVADGGTAPDGLREALRRRLPEYMVPSAFVVLDRLPLTANGKVDRAALPAPEVSRAGSVREPRTPREGLLGDLFAQALGVERVGLYEDFFALGGDSIVSIRLVSLARSAGIGFSVRDVFEQRTAAGLAVVAEELTASDGEADESAVGPVTPTPIMRWFDERGGSIDRFHQAMLLQVPAALGEKRLVTAVQALLDHHDALRLTRVPSEDGPDGPWELHIPAAGTLSAADLVRRVDLDGPLDEATVRTHLDAAQARLHAERGVLLQAVWFDAGPRRPGRLLLLVNHLVVDGVSWRILLPDLVAAWEATAQGDPPRLEPVPTSFGRWSRLLAAEARRPARAAEAALWTEVLTPVDPPLTATRPDRTRDTVGRARSLTVSLPPEVVSPLLTTVPAAFHAGVNDVLLTALALAVARWRRGHGRGPHTALLVDVEGHGREEIVDGTDLSRTVGWFTSLYPVRLDPGALGWEEVTGGAPALGPALKRVKEQLRELPDRGLGFGLLRHLAPATGPVLAGLATPQLGFNYLGRFPAAGTPLVPGSPAWTVAPEAGLLSGTDPTTALAHGLEVNSMVRDTPDGPDLEAVWTWAPDLWPEPHVRSLAEDWFQAIRGLVRHADRPDTGGYTPSDFPLTELSQHDIEQLEAPWRIQK</sequence>
<dbReference type="EMBL" id="HM038106">
    <property type="protein sequence ID" value="ADG27358.1"/>
    <property type="molecule type" value="Genomic_DNA"/>
</dbReference>
<dbReference type="NCBIfam" id="TIGR01733">
    <property type="entry name" value="AA-adenyl-dom"/>
    <property type="match status" value="2"/>
</dbReference>
<dbReference type="InterPro" id="IPR020806">
    <property type="entry name" value="PKS_PP-bd"/>
</dbReference>
<protein>
    <submittedName>
        <fullName evidence="9">Peptide synthetase</fullName>
    </submittedName>
</protein>
<dbReference type="RefSeq" id="WP_057667184.1">
    <property type="nucleotide sequence ID" value="NZ_CM003601.1"/>
</dbReference>
<dbReference type="SUPFAM" id="SSF52777">
    <property type="entry name" value="CoA-dependent acyltransferases"/>
    <property type="match status" value="6"/>
</dbReference>
<dbReference type="InterPro" id="IPR009081">
    <property type="entry name" value="PP-bd_ACP"/>
</dbReference>
<dbReference type="CDD" id="cd12117">
    <property type="entry name" value="A_NRPS_Srf_like"/>
    <property type="match status" value="1"/>
</dbReference>
<evidence type="ECO:0000256" key="7">
    <source>
        <dbReference type="SAM" id="MobiDB-lite"/>
    </source>
</evidence>
<keyword evidence="3" id="KW-0596">Phosphopantetheine</keyword>
<dbReference type="GO" id="GO:0008610">
    <property type="term" value="P:lipid biosynthetic process"/>
    <property type="evidence" value="ECO:0007669"/>
    <property type="project" value="UniProtKB-ARBA"/>
</dbReference>
<dbReference type="PANTHER" id="PTHR45527">
    <property type="entry name" value="NONRIBOSOMAL PEPTIDE SYNTHETASE"/>
    <property type="match status" value="1"/>
</dbReference>
<keyword evidence="4" id="KW-0597">Phosphoprotein</keyword>
<dbReference type="PROSITE" id="PS00012">
    <property type="entry name" value="PHOSPHOPANTETHEINE"/>
    <property type="match status" value="2"/>
</dbReference>
<gene>
    <name evidence="9" type="primary">acmB</name>
</gene>
<dbReference type="FunFam" id="1.10.1200.10:FF:000016">
    <property type="entry name" value="Non-ribosomal peptide synthase"/>
    <property type="match status" value="1"/>
</dbReference>
<dbReference type="InterPro" id="IPR045851">
    <property type="entry name" value="AMP-bd_C_sf"/>
</dbReference>
<dbReference type="SMR" id="D6R239"/>
<dbReference type="GO" id="GO:0005737">
    <property type="term" value="C:cytoplasm"/>
    <property type="evidence" value="ECO:0007669"/>
    <property type="project" value="TreeGrafter"/>
</dbReference>
<dbReference type="BioCyc" id="MetaCyc:MONOMER-19509"/>
<dbReference type="PATRIC" id="fig|1892.7.peg.7096"/>
<dbReference type="Gene3D" id="3.30.559.30">
    <property type="entry name" value="Nonribosomal peptide synthetase, condensation domain"/>
    <property type="match status" value="3"/>
</dbReference>
<dbReference type="FunFam" id="3.30.559.10:FF:000012">
    <property type="entry name" value="Non-ribosomal peptide synthetase"/>
    <property type="match status" value="1"/>
</dbReference>
<dbReference type="Pfam" id="PF13193">
    <property type="entry name" value="AMP-binding_C"/>
    <property type="match status" value="2"/>
</dbReference>
<dbReference type="PANTHER" id="PTHR45527:SF14">
    <property type="entry name" value="PLIPASTATIN SYNTHASE SUBUNIT B"/>
    <property type="match status" value="1"/>
</dbReference>
<keyword evidence="6" id="KW-0045">Antibiotic biosynthesis</keyword>
<dbReference type="GO" id="GO:0031177">
    <property type="term" value="F:phosphopantetheine binding"/>
    <property type="evidence" value="ECO:0007669"/>
    <property type="project" value="InterPro"/>
</dbReference>
<dbReference type="GO" id="GO:0072330">
    <property type="term" value="P:monocarboxylic acid biosynthetic process"/>
    <property type="evidence" value="ECO:0007669"/>
    <property type="project" value="UniProtKB-ARBA"/>
</dbReference>
<dbReference type="NCBIfam" id="TIGR01720">
    <property type="entry name" value="NRPS-para261"/>
    <property type="match status" value="1"/>
</dbReference>
<dbReference type="Gene3D" id="3.40.50.980">
    <property type="match status" value="4"/>
</dbReference>
<dbReference type="CDD" id="cd17643">
    <property type="entry name" value="A_NRPS_Cytc1-like"/>
    <property type="match status" value="1"/>
</dbReference>
<evidence type="ECO:0000256" key="1">
    <source>
        <dbReference type="ARBA" id="ARBA00001957"/>
    </source>
</evidence>
<feature type="domain" description="Carrier" evidence="8">
    <location>
        <begin position="979"/>
        <end position="1054"/>
    </location>
</feature>
<organism evidence="9">
    <name type="scientific">Streptomyces anulatus</name>
    <name type="common">Streptomyces chrysomallus</name>
    <dbReference type="NCBI Taxonomy" id="1892"/>
    <lineage>
        <taxon>Bacteria</taxon>
        <taxon>Bacillati</taxon>
        <taxon>Actinomycetota</taxon>
        <taxon>Actinomycetes</taxon>
        <taxon>Kitasatosporales</taxon>
        <taxon>Streptomycetaceae</taxon>
        <taxon>Streptomyces</taxon>
    </lineage>
</organism>
<evidence type="ECO:0000256" key="3">
    <source>
        <dbReference type="ARBA" id="ARBA00022450"/>
    </source>
</evidence>
<dbReference type="FunFam" id="3.40.50.980:FF:000001">
    <property type="entry name" value="Non-ribosomal peptide synthetase"/>
    <property type="match status" value="1"/>
</dbReference>
<dbReference type="Gene3D" id="2.30.38.10">
    <property type="entry name" value="Luciferase, Domain 3"/>
    <property type="match status" value="2"/>
</dbReference>
<evidence type="ECO:0000256" key="4">
    <source>
        <dbReference type="ARBA" id="ARBA00022553"/>
    </source>
</evidence>
<dbReference type="InterPro" id="IPR006162">
    <property type="entry name" value="Ppantetheine_attach_site"/>
</dbReference>
<dbReference type="FunFam" id="2.30.38.10:FF:000001">
    <property type="entry name" value="Non-ribosomal peptide synthetase PvdI"/>
    <property type="match status" value="2"/>
</dbReference>
<dbReference type="GO" id="GO:0043041">
    <property type="term" value="P:amino acid activation for nonribosomal peptide biosynthetic process"/>
    <property type="evidence" value="ECO:0007669"/>
    <property type="project" value="TreeGrafter"/>
</dbReference>
<dbReference type="Pfam" id="PF00501">
    <property type="entry name" value="AMP-binding"/>
    <property type="match status" value="2"/>
</dbReference>
<dbReference type="InterPro" id="IPR025110">
    <property type="entry name" value="AMP-bd_C"/>
</dbReference>
<dbReference type="SMART" id="SM00823">
    <property type="entry name" value="PKS_PP"/>
    <property type="match status" value="2"/>
</dbReference>
<dbReference type="FunFam" id="3.40.50.980:FF:000002">
    <property type="entry name" value="Enterobactin synthetase component F"/>
    <property type="match status" value="1"/>
</dbReference>
<dbReference type="InterPro" id="IPR036736">
    <property type="entry name" value="ACP-like_sf"/>
</dbReference>
<keyword evidence="5" id="KW-0677">Repeat</keyword>
<feature type="region of interest" description="Disordered" evidence="7">
    <location>
        <begin position="1643"/>
        <end position="1668"/>
    </location>
</feature>
<dbReference type="Gene3D" id="3.30.559.10">
    <property type="entry name" value="Chloramphenicol acetyltransferase-like domain"/>
    <property type="match status" value="3"/>
</dbReference>
<dbReference type="GO" id="GO:0003824">
    <property type="term" value="F:catalytic activity"/>
    <property type="evidence" value="ECO:0007669"/>
    <property type="project" value="InterPro"/>
</dbReference>
<dbReference type="InterPro" id="IPR000873">
    <property type="entry name" value="AMP-dep_synth/lig_dom"/>
</dbReference>
<dbReference type="FunFam" id="3.30.300.30:FF:000010">
    <property type="entry name" value="Enterobactin synthetase component F"/>
    <property type="match status" value="2"/>
</dbReference>
<dbReference type="CDD" id="cd19540">
    <property type="entry name" value="LCL_NRPS-like"/>
    <property type="match status" value="1"/>
</dbReference>
<feature type="domain" description="Carrier" evidence="8">
    <location>
        <begin position="2028"/>
        <end position="2102"/>
    </location>
</feature>
<dbReference type="GO" id="GO:0017000">
    <property type="term" value="P:antibiotic biosynthetic process"/>
    <property type="evidence" value="ECO:0007669"/>
    <property type="project" value="UniProtKB-KW"/>
</dbReference>
<name>D6R239_STRAQ</name>
<dbReference type="SUPFAM" id="SSF47336">
    <property type="entry name" value="ACP-like"/>
    <property type="match status" value="2"/>
</dbReference>
<dbReference type="FunFam" id="3.40.50.12780:FF:000012">
    <property type="entry name" value="Non-ribosomal peptide synthetase"/>
    <property type="match status" value="2"/>
</dbReference>
<comment type="similarity">
    <text evidence="2">Belongs to the ATP-dependent AMP-binding enzyme family.</text>
</comment>
<dbReference type="GO" id="GO:0044550">
    <property type="term" value="P:secondary metabolite biosynthetic process"/>
    <property type="evidence" value="ECO:0007669"/>
    <property type="project" value="UniProtKB-ARBA"/>
</dbReference>
<evidence type="ECO:0000259" key="8">
    <source>
        <dbReference type="PROSITE" id="PS50075"/>
    </source>
</evidence>
<dbReference type="PROSITE" id="PS00455">
    <property type="entry name" value="AMP_BINDING"/>
    <property type="match status" value="2"/>
</dbReference>
<comment type="cofactor">
    <cofactor evidence="1">
        <name>pantetheine 4'-phosphate</name>
        <dbReference type="ChEBI" id="CHEBI:47942"/>
    </cofactor>
</comment>
<evidence type="ECO:0000256" key="2">
    <source>
        <dbReference type="ARBA" id="ARBA00006432"/>
    </source>
</evidence>
<dbReference type="SUPFAM" id="SSF56801">
    <property type="entry name" value="Acetyl-CoA synthetase-like"/>
    <property type="match status" value="2"/>
</dbReference>
<dbReference type="PROSITE" id="PS50075">
    <property type="entry name" value="CARRIER"/>
    <property type="match status" value="2"/>
</dbReference>
<dbReference type="Pfam" id="PF00668">
    <property type="entry name" value="Condensation"/>
    <property type="match status" value="3"/>
</dbReference>
<dbReference type="InterPro" id="IPR010060">
    <property type="entry name" value="NRPS_synth"/>
</dbReference>
<reference evidence="9" key="1">
    <citation type="journal article" date="1999" name="J. Biol. Chem.">
        <title>Molecular characterization of the genes of actinomycin synthetase I and of a 4-methyl-3-hydroxyanthranilic acid carrier protein involved in the assembly of the acylpeptide chain of actinomycin in Streptomyces.</title>
        <authorList>
            <person name="Pfennig F."/>
            <person name="Schauwecker F."/>
            <person name="Keller U."/>
        </authorList>
    </citation>
    <scope>NUCLEOTIDE SEQUENCE</scope>
    <source>
        <strain evidence="9">ATCC 11523</strain>
    </source>
</reference>
<dbReference type="Pfam" id="PF00550">
    <property type="entry name" value="PP-binding"/>
    <property type="match status" value="2"/>
</dbReference>
<dbReference type="GeneID" id="65914558"/>
<dbReference type="Gene3D" id="1.10.1200.10">
    <property type="entry name" value="ACP-like"/>
    <property type="match status" value="2"/>
</dbReference>
<evidence type="ECO:0000313" key="9">
    <source>
        <dbReference type="EMBL" id="ADG27358.1"/>
    </source>
</evidence>
<dbReference type="Gene3D" id="3.30.300.30">
    <property type="match status" value="2"/>
</dbReference>
<reference evidence="9" key="2">
    <citation type="journal article" date="2000" name="Chem. Biol.">
        <title>Construction and in vitro analysis of a new bi-modular polypeptide synthetase for synthesis of N-methylated acyl peptides.</title>
        <authorList>
            <person name="Schauwecker F."/>
            <person name="Pfennig F."/>
            <person name="Grammel N."/>
            <person name="Keller U."/>
        </authorList>
    </citation>
    <scope>NUCLEOTIDE SEQUENCE</scope>
    <source>
        <strain evidence="9">ATCC 11523</strain>
    </source>
</reference>
<proteinExistence type="inferred from homology"/>
<dbReference type="InterPro" id="IPR020845">
    <property type="entry name" value="AMP-binding_CS"/>
</dbReference>
<evidence type="ECO:0000256" key="5">
    <source>
        <dbReference type="ARBA" id="ARBA00022737"/>
    </source>
</evidence>
<dbReference type="InterPro" id="IPR023213">
    <property type="entry name" value="CAT-like_dom_sf"/>
</dbReference>
<dbReference type="InterPro" id="IPR001242">
    <property type="entry name" value="Condensation_dom"/>
</dbReference>
<evidence type="ECO:0000256" key="6">
    <source>
        <dbReference type="ARBA" id="ARBA00023194"/>
    </source>
</evidence>
<dbReference type="NCBIfam" id="NF003417">
    <property type="entry name" value="PRK04813.1"/>
    <property type="match status" value="2"/>
</dbReference>